<dbReference type="InterPro" id="IPR020472">
    <property type="entry name" value="WD40_PAC1"/>
</dbReference>
<dbReference type="InterPro" id="IPR015943">
    <property type="entry name" value="WD40/YVTN_repeat-like_dom_sf"/>
</dbReference>
<dbReference type="OMA" id="DWNLVGQ"/>
<keyword evidence="2 5" id="KW-0853">WD repeat</keyword>
<dbReference type="PROSITE" id="PS50082">
    <property type="entry name" value="WD_REPEATS_2"/>
    <property type="match status" value="2"/>
</dbReference>
<dbReference type="Proteomes" id="UP000002630">
    <property type="component" value="Linkage Group LG26"/>
</dbReference>
<comment type="subcellular location">
    <subcellularLocation>
        <location evidence="1">Nucleus</location>
        <location evidence="1">Nucleolus</location>
    </subcellularLocation>
</comment>
<dbReference type="Pfam" id="PF00400">
    <property type="entry name" value="WD40"/>
    <property type="match status" value="4"/>
</dbReference>
<sequence>MVWQQELETRLDGGVVSLSIVAGSGELLAGTQEGSVYRLLLADLSASKVSSSQRSPVLSVACGDRCDAFATCAQDGAVRIWELCDFGVVAEASERSQRSAGSARALFLCWLGDEAVVTGWSDCSVRCYDAATGALRWAIPKAHRAAVTCCAVRFDSSASFLVTGAEDGSVSVWSLRTRELLLRFSEHQKGVTTVLVDVASPNLVHSAGTDCTVLTYDLRKEKRTVAHMTRGGAFQGMTQRIDSENELITCDIHGRLLTWDCDYPAPVQAMQDPSKQRLSCVSVSPSGRYMALGGDDELVKVLDLATNCETVACGRAHAGAITSVQWTRDERQLISAAEDCTLAIWNFFGSPPPPSGCPDEQRKP</sequence>
<dbReference type="PROSITE" id="PS50294">
    <property type="entry name" value="WD_REPEATS_REGION"/>
    <property type="match status" value="1"/>
</dbReference>
<evidence type="ECO:0000256" key="5">
    <source>
        <dbReference type="PROSITE-ProRule" id="PRU00221"/>
    </source>
</evidence>
<proteinExistence type="predicted"/>
<dbReference type="InParanoid" id="D8LRM7"/>
<evidence type="ECO:0000256" key="2">
    <source>
        <dbReference type="ARBA" id="ARBA00022574"/>
    </source>
</evidence>
<dbReference type="EMBL" id="FN649751">
    <property type="protein sequence ID" value="CBN77788.1"/>
    <property type="molecule type" value="Genomic_DNA"/>
</dbReference>
<dbReference type="SUPFAM" id="SSF50978">
    <property type="entry name" value="WD40 repeat-like"/>
    <property type="match status" value="1"/>
</dbReference>
<keyword evidence="4" id="KW-0539">Nucleus</keyword>
<dbReference type="EMBL" id="FN648916">
    <property type="protein sequence ID" value="CBN77788.1"/>
    <property type="molecule type" value="Genomic_DNA"/>
</dbReference>
<dbReference type="PANTHER" id="PTHR19848:SF0">
    <property type="entry name" value="NOTCHLESS PROTEIN HOMOLOG 1"/>
    <property type="match status" value="1"/>
</dbReference>
<organism evidence="6 7">
    <name type="scientific">Ectocarpus siliculosus</name>
    <name type="common">Brown alga</name>
    <name type="synonym">Conferva siliculosa</name>
    <dbReference type="NCBI Taxonomy" id="2880"/>
    <lineage>
        <taxon>Eukaryota</taxon>
        <taxon>Sar</taxon>
        <taxon>Stramenopiles</taxon>
        <taxon>Ochrophyta</taxon>
        <taxon>PX clade</taxon>
        <taxon>Phaeophyceae</taxon>
        <taxon>Ectocarpales</taxon>
        <taxon>Ectocarpaceae</taxon>
        <taxon>Ectocarpus</taxon>
    </lineage>
</organism>
<dbReference type="PRINTS" id="PR00320">
    <property type="entry name" value="GPROTEINBRPT"/>
</dbReference>
<dbReference type="InterPro" id="IPR001680">
    <property type="entry name" value="WD40_rpt"/>
</dbReference>
<accession>D8LRM7</accession>
<dbReference type="OrthoDB" id="10264376at2759"/>
<evidence type="ECO:0000313" key="6">
    <source>
        <dbReference type="EMBL" id="CBN77788.1"/>
    </source>
</evidence>
<reference evidence="6 7" key="1">
    <citation type="journal article" date="2010" name="Nature">
        <title>The Ectocarpus genome and the independent evolution of multicellularity in brown algae.</title>
        <authorList>
            <person name="Cock J.M."/>
            <person name="Sterck L."/>
            <person name="Rouze P."/>
            <person name="Scornet D."/>
            <person name="Allen A.E."/>
            <person name="Amoutzias G."/>
            <person name="Anthouard V."/>
            <person name="Artiguenave F."/>
            <person name="Aury J.M."/>
            <person name="Badger J.H."/>
            <person name="Beszteri B."/>
            <person name="Billiau K."/>
            <person name="Bonnet E."/>
            <person name="Bothwell J.H."/>
            <person name="Bowler C."/>
            <person name="Boyen C."/>
            <person name="Brownlee C."/>
            <person name="Carrano C.J."/>
            <person name="Charrier B."/>
            <person name="Cho G.Y."/>
            <person name="Coelho S.M."/>
            <person name="Collen J."/>
            <person name="Corre E."/>
            <person name="Da Silva C."/>
            <person name="Delage L."/>
            <person name="Delaroque N."/>
            <person name="Dittami S.M."/>
            <person name="Doulbeau S."/>
            <person name="Elias M."/>
            <person name="Farnham G."/>
            <person name="Gachon C.M."/>
            <person name="Gschloessl B."/>
            <person name="Heesch S."/>
            <person name="Jabbari K."/>
            <person name="Jubin C."/>
            <person name="Kawai H."/>
            <person name="Kimura K."/>
            <person name="Kloareg B."/>
            <person name="Kupper F.C."/>
            <person name="Lang D."/>
            <person name="Le Bail A."/>
            <person name="Leblanc C."/>
            <person name="Lerouge P."/>
            <person name="Lohr M."/>
            <person name="Lopez P.J."/>
            <person name="Martens C."/>
            <person name="Maumus F."/>
            <person name="Michel G."/>
            <person name="Miranda-Saavedra D."/>
            <person name="Morales J."/>
            <person name="Moreau H."/>
            <person name="Motomura T."/>
            <person name="Nagasato C."/>
            <person name="Napoli C.A."/>
            <person name="Nelson D.R."/>
            <person name="Nyvall-Collen P."/>
            <person name="Peters A.F."/>
            <person name="Pommier C."/>
            <person name="Potin P."/>
            <person name="Poulain J."/>
            <person name="Quesneville H."/>
            <person name="Read B."/>
            <person name="Rensing S.A."/>
            <person name="Ritter A."/>
            <person name="Rousvoal S."/>
            <person name="Samanta M."/>
            <person name="Samson G."/>
            <person name="Schroeder D.C."/>
            <person name="Segurens B."/>
            <person name="Strittmatter M."/>
            <person name="Tonon T."/>
            <person name="Tregear J.W."/>
            <person name="Valentin K."/>
            <person name="von Dassow P."/>
            <person name="Yamagishi T."/>
            <person name="Van de Peer Y."/>
            <person name="Wincker P."/>
        </authorList>
    </citation>
    <scope>NUCLEOTIDE SEQUENCE [LARGE SCALE GENOMIC DNA]</scope>
    <source>
        <strain evidence="7">Ec32 / CCAP1310/4</strain>
    </source>
</reference>
<dbReference type="GO" id="GO:0005730">
    <property type="term" value="C:nucleolus"/>
    <property type="evidence" value="ECO:0007669"/>
    <property type="project" value="UniProtKB-SubCell"/>
</dbReference>
<feature type="repeat" description="WD" evidence="5">
    <location>
        <begin position="314"/>
        <end position="346"/>
    </location>
</feature>
<keyword evidence="3" id="KW-0677">Repeat</keyword>
<evidence type="ECO:0000256" key="1">
    <source>
        <dbReference type="ARBA" id="ARBA00004604"/>
    </source>
</evidence>
<dbReference type="PANTHER" id="PTHR19848">
    <property type="entry name" value="WD40 REPEAT PROTEIN"/>
    <property type="match status" value="1"/>
</dbReference>
<dbReference type="Gene3D" id="2.130.10.10">
    <property type="entry name" value="YVTN repeat-like/Quinoprotein amine dehydrogenase"/>
    <property type="match status" value="2"/>
</dbReference>
<keyword evidence="7" id="KW-1185">Reference proteome</keyword>
<dbReference type="eggNOG" id="KOG0266">
    <property type="taxonomic scope" value="Eukaryota"/>
</dbReference>
<dbReference type="GO" id="GO:0000027">
    <property type="term" value="P:ribosomal large subunit assembly"/>
    <property type="evidence" value="ECO:0007669"/>
    <property type="project" value="TreeGrafter"/>
</dbReference>
<dbReference type="InterPro" id="IPR036322">
    <property type="entry name" value="WD40_repeat_dom_sf"/>
</dbReference>
<evidence type="ECO:0000256" key="4">
    <source>
        <dbReference type="ARBA" id="ARBA00023242"/>
    </source>
</evidence>
<evidence type="ECO:0000256" key="3">
    <source>
        <dbReference type="ARBA" id="ARBA00022737"/>
    </source>
</evidence>
<dbReference type="AlphaFoldDB" id="D8LRM7"/>
<protein>
    <submittedName>
        <fullName evidence="6">Uncharacterized protein</fullName>
    </submittedName>
</protein>
<evidence type="ECO:0000313" key="7">
    <source>
        <dbReference type="Proteomes" id="UP000002630"/>
    </source>
</evidence>
<name>D8LRM7_ECTSI</name>
<dbReference type="STRING" id="2880.D8LRM7"/>
<gene>
    <name evidence="6" type="ORF">Esi_0069_0053</name>
</gene>
<feature type="repeat" description="WD" evidence="5">
    <location>
        <begin position="151"/>
        <end position="183"/>
    </location>
</feature>
<dbReference type="SMART" id="SM00320">
    <property type="entry name" value="WD40"/>
    <property type="match status" value="6"/>
</dbReference>